<name>A0A1L3JMZ4_9FLAO</name>
<organism evidence="2 3">
    <name type="scientific">Tenacibaculum todarodis</name>
    <dbReference type="NCBI Taxonomy" id="1850252"/>
    <lineage>
        <taxon>Bacteria</taxon>
        <taxon>Pseudomonadati</taxon>
        <taxon>Bacteroidota</taxon>
        <taxon>Flavobacteriia</taxon>
        <taxon>Flavobacteriales</taxon>
        <taxon>Flavobacteriaceae</taxon>
        <taxon>Tenacibaculum</taxon>
    </lineage>
</organism>
<gene>
    <name evidence="2" type="ORF">LPB136_11580</name>
</gene>
<dbReference type="InterPro" id="IPR019734">
    <property type="entry name" value="TPR_rpt"/>
</dbReference>
<dbReference type="Pfam" id="PF13174">
    <property type="entry name" value="TPR_6"/>
    <property type="match status" value="1"/>
</dbReference>
<protein>
    <recommendedName>
        <fullName evidence="4">Gliding motility protein</fullName>
    </recommendedName>
</protein>
<dbReference type="EMBL" id="CP018155">
    <property type="protein sequence ID" value="APG66491.1"/>
    <property type="molecule type" value="Genomic_DNA"/>
</dbReference>
<dbReference type="SMART" id="SM00028">
    <property type="entry name" value="TPR"/>
    <property type="match status" value="6"/>
</dbReference>
<dbReference type="Gene3D" id="1.25.40.10">
    <property type="entry name" value="Tetratricopeptide repeat domain"/>
    <property type="match status" value="4"/>
</dbReference>
<accession>A0A1L3JMZ4</accession>
<dbReference type="AlphaFoldDB" id="A0A1L3JMZ4"/>
<sequence>MKNLKKTVLLAVLLIAVLSCSTRKDTLVSRNFHALTTKYNVLFNGEQAFIKGLEEISSKHKDNYWKRLLIEPITFEDTKIQAPKFKNSIGEEDENKNLTSFELAEEKAIKAVQKHSMNIKGRERNRQIDDAYLLLGKSRYYTQRFIPALEALNYVIAEYPDANLINETKIWRAKTNIRLENEKLAIESLKLLLDVQEGDDKLTDEIKEQAHTAMAMAYAKTDTIQKVIEHLTLATRTHENKEQTARNLFILGQVYSELDRKDSAIVVFQKLADFKKMPYKYRIHSNIELVKNTSADSSSVALIKRFEKLIKNRDNRPYLDKLYYHVAVLHENQDSIADAISYYQKSLKAKDADDYQKTYTFEKLGDIHFKNAEFIKASVFYDSVLQVATEDVVNEKRIRKVKRRHKSLASLGKYENVLKINDSILHIANLPEGEQKIYFENYIAKIKKQDEENAQQQLNALSFGNSFGGGSSISTTNNSGKWYFYNTQAKAFGEAEFQRVWGTRSLEDNWRWSDKTTVSSNDTDVDADNQTNKRYELATYLETIPTDKVAIDSLTFQRNDALYQLGLIYKEQFKNPQLAIKNLERLQTVNTDERLNLPINYHLYQIYTSLNSPKANEYKNVILTKYPDTKYAQIIKYPTKKLAQDEEVDKIADAYKDIYYLYKENKFDEVITKIDVLLPTILESNLLPKFDLLKAYAIGKIKDKETYKTAMEFVALTYANTEEGKKAKEIVKQLN</sequence>
<dbReference type="STRING" id="1850252.LPB136_11580"/>
<keyword evidence="3" id="KW-1185">Reference proteome</keyword>
<dbReference type="Proteomes" id="UP000181898">
    <property type="component" value="Chromosome"/>
</dbReference>
<evidence type="ECO:0008006" key="4">
    <source>
        <dbReference type="Google" id="ProtNLM"/>
    </source>
</evidence>
<dbReference type="OrthoDB" id="1522549at2"/>
<proteinExistence type="predicted"/>
<evidence type="ECO:0000256" key="1">
    <source>
        <dbReference type="SAM" id="SignalP"/>
    </source>
</evidence>
<dbReference type="KEGG" id="ten:LPB136_11580"/>
<dbReference type="SUPFAM" id="SSF48452">
    <property type="entry name" value="TPR-like"/>
    <property type="match status" value="2"/>
</dbReference>
<dbReference type="RefSeq" id="WP_072556987.1">
    <property type="nucleotide sequence ID" value="NZ_CP018155.1"/>
</dbReference>
<reference evidence="2 3" key="1">
    <citation type="submission" date="2016-11" db="EMBL/GenBank/DDBJ databases">
        <title>Tenacibaculum sp. LPB0136, isolated from marine environment.</title>
        <authorList>
            <person name="Kim E."/>
            <person name="Yi H."/>
        </authorList>
    </citation>
    <scope>NUCLEOTIDE SEQUENCE [LARGE SCALE GENOMIC DNA]</scope>
    <source>
        <strain evidence="2 3">LPB0136</strain>
    </source>
</reference>
<evidence type="ECO:0000313" key="2">
    <source>
        <dbReference type="EMBL" id="APG66491.1"/>
    </source>
</evidence>
<keyword evidence="1" id="KW-0732">Signal</keyword>
<feature type="signal peptide" evidence="1">
    <location>
        <begin position="1"/>
        <end position="24"/>
    </location>
</feature>
<dbReference type="InterPro" id="IPR011990">
    <property type="entry name" value="TPR-like_helical_dom_sf"/>
</dbReference>
<dbReference type="Pfam" id="PF13181">
    <property type="entry name" value="TPR_8"/>
    <property type="match status" value="1"/>
</dbReference>
<evidence type="ECO:0000313" key="3">
    <source>
        <dbReference type="Proteomes" id="UP000181898"/>
    </source>
</evidence>
<dbReference type="PROSITE" id="PS51257">
    <property type="entry name" value="PROKAR_LIPOPROTEIN"/>
    <property type="match status" value="1"/>
</dbReference>
<feature type="chain" id="PRO_5012001363" description="Gliding motility protein" evidence="1">
    <location>
        <begin position="25"/>
        <end position="735"/>
    </location>
</feature>